<reference evidence="3" key="1">
    <citation type="journal article" date="2015" name="Nature">
        <title>Complex archaea that bridge the gap between prokaryotes and eukaryotes.</title>
        <authorList>
            <person name="Spang A."/>
            <person name="Saw J.H."/>
            <person name="Jorgensen S.L."/>
            <person name="Zaremba-Niedzwiedzka K."/>
            <person name="Martijn J."/>
            <person name="Lind A.E."/>
            <person name="van Eijk R."/>
            <person name="Schleper C."/>
            <person name="Guy L."/>
            <person name="Ettema T.J."/>
        </authorList>
    </citation>
    <scope>NUCLEOTIDE SEQUENCE</scope>
</reference>
<dbReference type="Gene3D" id="3.30.300.180">
    <property type="match status" value="1"/>
</dbReference>
<evidence type="ECO:0000259" key="2">
    <source>
        <dbReference type="Pfam" id="PF11638"/>
    </source>
</evidence>
<feature type="domain" description="DnaA N-terminal" evidence="2">
    <location>
        <begin position="80"/>
        <end position="140"/>
    </location>
</feature>
<protein>
    <recommendedName>
        <fullName evidence="2">DnaA N-terminal domain-containing protein</fullName>
    </recommendedName>
</protein>
<feature type="compositionally biased region" description="Polar residues" evidence="1">
    <location>
        <begin position="56"/>
        <end position="71"/>
    </location>
</feature>
<name>A0A0F9LDL5_9ZZZZ</name>
<accession>A0A0F9LDL5</accession>
<proteinExistence type="predicted"/>
<organism evidence="3">
    <name type="scientific">marine sediment metagenome</name>
    <dbReference type="NCBI Taxonomy" id="412755"/>
    <lineage>
        <taxon>unclassified sequences</taxon>
        <taxon>metagenomes</taxon>
        <taxon>ecological metagenomes</taxon>
    </lineage>
</organism>
<evidence type="ECO:0000313" key="3">
    <source>
        <dbReference type="EMBL" id="KKM93079.1"/>
    </source>
</evidence>
<feature type="non-terminal residue" evidence="3">
    <location>
        <position position="1"/>
    </location>
</feature>
<dbReference type="EMBL" id="LAZR01006314">
    <property type="protein sequence ID" value="KKM93079.1"/>
    <property type="molecule type" value="Genomic_DNA"/>
</dbReference>
<comment type="caution">
    <text evidence="3">The sequence shown here is derived from an EMBL/GenBank/DDBJ whole genome shotgun (WGS) entry which is preliminary data.</text>
</comment>
<feature type="region of interest" description="Disordered" evidence="1">
    <location>
        <begin position="40"/>
        <end position="73"/>
    </location>
</feature>
<evidence type="ECO:0000256" key="1">
    <source>
        <dbReference type="SAM" id="MobiDB-lite"/>
    </source>
</evidence>
<sequence length="168" mass="18454">GKMLRNNYHRDAALIARDLWMAASRPITGDLLNYVERMKPTPQKHQGGGPGKGEQATQNFPSSAGDSSSLPTGGVEEARRLWDEALKQLKGEVSRANFRTWLQGTTGEAFEGDVLVVGVPTVFYREWLEQRLVPHIRNTLAGLVERPVGVRFKVREDEAGPGGEDATG</sequence>
<dbReference type="InterPro" id="IPR038454">
    <property type="entry name" value="DnaA_N_sf"/>
</dbReference>
<gene>
    <name evidence="3" type="ORF">LCGC14_1212150</name>
</gene>
<dbReference type="Pfam" id="PF11638">
    <property type="entry name" value="DnaA_N"/>
    <property type="match status" value="1"/>
</dbReference>
<dbReference type="InterPro" id="IPR024633">
    <property type="entry name" value="DnaA_N_dom"/>
</dbReference>
<dbReference type="AlphaFoldDB" id="A0A0F9LDL5"/>